<dbReference type="InterPro" id="IPR051531">
    <property type="entry name" value="N-acetyltransferase"/>
</dbReference>
<sequence>MLETERPDLSLSPLTRSAAAELHNLLQQNRGHLTAHGDYAEQVAMSRDQVEAELAADSANLRFGIVLSGTLIGRIDLIAADPPKYGLGYWLAKNATGQGYATAALRALIGHAGTELHATQIYAGVTRGNARSEALLERLGFLPVLDFDSYRRFHLGLR</sequence>
<evidence type="ECO:0000313" key="5">
    <source>
        <dbReference type="EMBL" id="UXN71721.1"/>
    </source>
</evidence>
<dbReference type="EMBL" id="CP104965">
    <property type="protein sequence ID" value="UXN71721.1"/>
    <property type="molecule type" value="Genomic_DNA"/>
</dbReference>
<dbReference type="PROSITE" id="PS51186">
    <property type="entry name" value="GNAT"/>
    <property type="match status" value="1"/>
</dbReference>
<dbReference type="PANTHER" id="PTHR43792">
    <property type="entry name" value="GNAT FAMILY, PUTATIVE (AFU_ORTHOLOGUE AFUA_3G00765)-RELATED-RELATED"/>
    <property type="match status" value="1"/>
</dbReference>
<dbReference type="PANTHER" id="PTHR43792:SF8">
    <property type="entry name" value="[RIBOSOMAL PROTEIN US5]-ALANINE N-ACETYLTRANSFERASE"/>
    <property type="match status" value="1"/>
</dbReference>
<comment type="similarity">
    <text evidence="3">Belongs to the acetyltransferase family. RimJ subfamily.</text>
</comment>
<evidence type="ECO:0000256" key="3">
    <source>
        <dbReference type="ARBA" id="ARBA00038502"/>
    </source>
</evidence>
<feature type="domain" description="N-acetyltransferase" evidence="4">
    <location>
        <begin position="9"/>
        <end position="158"/>
    </location>
</feature>
<evidence type="ECO:0000256" key="2">
    <source>
        <dbReference type="ARBA" id="ARBA00023315"/>
    </source>
</evidence>
<protein>
    <submittedName>
        <fullName evidence="5">GNAT family N-acetyltransferase</fullName>
    </submittedName>
</protein>
<dbReference type="RefSeq" id="WP_262171408.1">
    <property type="nucleotide sequence ID" value="NZ_CP104965.1"/>
</dbReference>
<keyword evidence="1" id="KW-0808">Transferase</keyword>
<dbReference type="SUPFAM" id="SSF55729">
    <property type="entry name" value="Acyl-CoA N-acyltransferases (Nat)"/>
    <property type="match status" value="1"/>
</dbReference>
<dbReference type="InterPro" id="IPR000182">
    <property type="entry name" value="GNAT_dom"/>
</dbReference>
<dbReference type="Proteomes" id="UP001061862">
    <property type="component" value="Chromosome"/>
</dbReference>
<evidence type="ECO:0000256" key="1">
    <source>
        <dbReference type="ARBA" id="ARBA00022679"/>
    </source>
</evidence>
<name>A0ABY6CKM1_9HYPH</name>
<keyword evidence="6" id="KW-1185">Reference proteome</keyword>
<dbReference type="Gene3D" id="3.40.630.30">
    <property type="match status" value="1"/>
</dbReference>
<proteinExistence type="inferred from homology"/>
<dbReference type="Pfam" id="PF13302">
    <property type="entry name" value="Acetyltransf_3"/>
    <property type="match status" value="1"/>
</dbReference>
<accession>A0ABY6CKM1</accession>
<gene>
    <name evidence="5" type="ORF">N8A98_11280</name>
</gene>
<organism evidence="5 6">
    <name type="scientific">Devosia neptuniae</name>
    <dbReference type="NCBI Taxonomy" id="191302"/>
    <lineage>
        <taxon>Bacteria</taxon>
        <taxon>Pseudomonadati</taxon>
        <taxon>Pseudomonadota</taxon>
        <taxon>Alphaproteobacteria</taxon>
        <taxon>Hyphomicrobiales</taxon>
        <taxon>Devosiaceae</taxon>
        <taxon>Devosia</taxon>
    </lineage>
</organism>
<keyword evidence="2" id="KW-0012">Acyltransferase</keyword>
<dbReference type="InterPro" id="IPR016181">
    <property type="entry name" value="Acyl_CoA_acyltransferase"/>
</dbReference>
<evidence type="ECO:0000259" key="4">
    <source>
        <dbReference type="PROSITE" id="PS51186"/>
    </source>
</evidence>
<reference evidence="5 6" key="1">
    <citation type="submission" date="2022-09" db="EMBL/GenBank/DDBJ databases">
        <title>Interaction between co-microsymbionts with complementary sets of symbiotic genes in legume-rhizobium systems.</title>
        <authorList>
            <person name="Safronova V."/>
            <person name="Sazanova A."/>
            <person name="Afonin A."/>
            <person name="Chirak E."/>
        </authorList>
    </citation>
    <scope>NUCLEOTIDE SEQUENCE [LARGE SCALE GENOMIC DNA]</scope>
    <source>
        <strain evidence="5 6">A18/4-1</strain>
    </source>
</reference>
<evidence type="ECO:0000313" key="6">
    <source>
        <dbReference type="Proteomes" id="UP001061862"/>
    </source>
</evidence>